<dbReference type="RefSeq" id="WP_301711307.1">
    <property type="nucleotide sequence ID" value="NZ_SDWY01000003.1"/>
</dbReference>
<evidence type="ECO:0000313" key="1">
    <source>
        <dbReference type="EMBL" id="MDN6900657.1"/>
    </source>
</evidence>
<dbReference type="AlphaFoldDB" id="A0AAJ1RDB5"/>
<sequence length="175" mass="19843">MDALARINAVINATDSEELQERADLSAGEVERSQRHRLAFSDLTCSCQLALLNMFQQTHPDETYHHMTATAAFGIHVLDINEDSDGMISRALGIPTALLREIKKSPDFNEQTGQQLVDLHAELKEFNEAQMLSTVFAELVDHRQDLRTNPEYYRNIIGLVKFSLQNFEKNLEPTV</sequence>
<gene>
    <name evidence="1" type="ORF">EVC35_06520</name>
</gene>
<protein>
    <submittedName>
        <fullName evidence="1">Uncharacterized protein</fullName>
    </submittedName>
</protein>
<accession>A0AAJ1RDB5</accession>
<organism evidence="1 2">
    <name type="scientific">Oenococcus sicerae</name>
    <dbReference type="NCBI Taxonomy" id="2203724"/>
    <lineage>
        <taxon>Bacteria</taxon>
        <taxon>Bacillati</taxon>
        <taxon>Bacillota</taxon>
        <taxon>Bacilli</taxon>
        <taxon>Lactobacillales</taxon>
        <taxon>Lactobacillaceae</taxon>
        <taxon>Oenococcus</taxon>
    </lineage>
</organism>
<dbReference type="EMBL" id="SDWY01000003">
    <property type="protein sequence ID" value="MDN6900657.1"/>
    <property type="molecule type" value="Genomic_DNA"/>
</dbReference>
<comment type="caution">
    <text evidence="1">The sequence shown here is derived from an EMBL/GenBank/DDBJ whole genome shotgun (WGS) entry which is preliminary data.</text>
</comment>
<evidence type="ECO:0000313" key="2">
    <source>
        <dbReference type="Proteomes" id="UP001167919"/>
    </source>
</evidence>
<dbReference type="Proteomes" id="UP001167919">
    <property type="component" value="Unassembled WGS sequence"/>
</dbReference>
<reference evidence="1" key="1">
    <citation type="submission" date="2019-01" db="EMBL/GenBank/DDBJ databases">
        <title>Oenococcus sicerae UCMA17102.</title>
        <authorList>
            <person name="Cousin F.J."/>
            <person name="Le Guellec R."/>
            <person name="Cretenet M."/>
        </authorList>
    </citation>
    <scope>NUCLEOTIDE SEQUENCE</scope>
    <source>
        <strain evidence="1">UCMA17102</strain>
    </source>
</reference>
<proteinExistence type="predicted"/>
<name>A0AAJ1RDB5_9LACO</name>